<evidence type="ECO:0000313" key="3">
    <source>
        <dbReference type="Proteomes" id="UP001225596"/>
    </source>
</evidence>
<dbReference type="Pfam" id="PF17194">
    <property type="entry name" value="AbiEi_3_N"/>
    <property type="match status" value="1"/>
</dbReference>
<reference evidence="2 3" key="1">
    <citation type="submission" date="2023-08" db="EMBL/GenBank/DDBJ databases">
        <title>Oxalobacteraceae gen .nov., isolated from river sludge outside the plant.</title>
        <authorList>
            <person name="Zhao S.Y."/>
        </authorList>
    </citation>
    <scope>NUCLEOTIDE SEQUENCE [LARGE SCALE GENOMIC DNA]</scope>
    <source>
        <strain evidence="2 3">R-40</strain>
    </source>
</reference>
<accession>A0ABU1BRY4</accession>
<gene>
    <name evidence="2" type="ORF">Q8A64_14985</name>
</gene>
<feature type="domain" description="Transcriptional regulator AbiEi antitoxin N-terminal" evidence="1">
    <location>
        <begin position="2"/>
        <end position="84"/>
    </location>
</feature>
<keyword evidence="3" id="KW-1185">Reference proteome</keyword>
<dbReference type="InterPro" id="IPR033455">
    <property type="entry name" value="AbiEi_3_N"/>
</dbReference>
<dbReference type="RefSeq" id="WP_338437775.1">
    <property type="nucleotide sequence ID" value="NZ_JAUYVH010000012.1"/>
</dbReference>
<sequence length="222" mass="25386">MDTAKRGEPMDCSILRGLDVTPKMAVLLAEEGWLINLSKETYLLRGDLPSRDGTLVYLSGRIPGLHVGGKTALDWQGVRHNVAFRERLVLWGQKRFKFPRWVDETISYSYQATSLFDERMDYFYGLKSLPNGNRSVLVSIPERAVLELVSEIGKGQSLEEVKNLMDFMRNLRQEVLCDFIANCKRKKVVKLVQKLGREAKFEWAEDLLEKAEQVKVNKSSSS</sequence>
<dbReference type="InterPro" id="IPR021561">
    <property type="entry name" value="AbiEi_3"/>
</dbReference>
<comment type="caution">
    <text evidence="2">The sequence shown here is derived from an EMBL/GenBank/DDBJ whole genome shotgun (WGS) entry which is preliminary data.</text>
</comment>
<evidence type="ECO:0000259" key="1">
    <source>
        <dbReference type="Pfam" id="PF17194"/>
    </source>
</evidence>
<proteinExistence type="predicted"/>
<evidence type="ECO:0000313" key="2">
    <source>
        <dbReference type="EMBL" id="MDQ9171717.1"/>
    </source>
</evidence>
<dbReference type="Pfam" id="PF11459">
    <property type="entry name" value="AbiEi_3"/>
    <property type="match status" value="1"/>
</dbReference>
<dbReference type="EMBL" id="JAUYVH010000012">
    <property type="protein sequence ID" value="MDQ9171717.1"/>
    <property type="molecule type" value="Genomic_DNA"/>
</dbReference>
<protein>
    <submittedName>
        <fullName evidence="2">Type IV toxin-antitoxin system AbiEi family antitoxin domain-containing protein</fullName>
    </submittedName>
</protein>
<organism evidence="2 3">
    <name type="scientific">Keguizhuia sedimenti</name>
    <dbReference type="NCBI Taxonomy" id="3064264"/>
    <lineage>
        <taxon>Bacteria</taxon>
        <taxon>Pseudomonadati</taxon>
        <taxon>Pseudomonadota</taxon>
        <taxon>Betaproteobacteria</taxon>
        <taxon>Burkholderiales</taxon>
        <taxon>Oxalobacteraceae</taxon>
        <taxon>Keguizhuia</taxon>
    </lineage>
</organism>
<dbReference type="Proteomes" id="UP001225596">
    <property type="component" value="Unassembled WGS sequence"/>
</dbReference>
<name>A0ABU1BRY4_9BURK</name>